<feature type="region of interest" description="Disordered" evidence="6">
    <location>
        <begin position="70"/>
        <end position="233"/>
    </location>
</feature>
<dbReference type="Proteomes" id="UP000770015">
    <property type="component" value="Unassembled WGS sequence"/>
</dbReference>
<dbReference type="OrthoDB" id="10056939at2759"/>
<feature type="region of interest" description="Disordered" evidence="6">
    <location>
        <begin position="1"/>
        <end position="31"/>
    </location>
</feature>
<feature type="compositionally biased region" description="Basic and acidic residues" evidence="6">
    <location>
        <begin position="122"/>
        <end position="135"/>
    </location>
</feature>
<dbReference type="SUPFAM" id="SSF46689">
    <property type="entry name" value="Homeodomain-like"/>
    <property type="match status" value="1"/>
</dbReference>
<dbReference type="SMART" id="SM00355">
    <property type="entry name" value="ZnF_C2H2"/>
    <property type="match status" value="2"/>
</dbReference>
<keyword evidence="4" id="KW-0862">Zinc</keyword>
<evidence type="ECO:0000256" key="5">
    <source>
        <dbReference type="PROSITE-ProRule" id="PRU00108"/>
    </source>
</evidence>
<gene>
    <name evidence="9" type="ORF">F5X68DRAFT_174527</name>
</gene>
<feature type="compositionally biased region" description="Low complexity" evidence="6">
    <location>
        <begin position="161"/>
        <end position="192"/>
    </location>
</feature>
<comment type="caution">
    <text evidence="9">The sequence shown here is derived from an EMBL/GenBank/DDBJ whole genome shotgun (WGS) entry which is preliminary data.</text>
</comment>
<dbReference type="GO" id="GO:0003677">
    <property type="term" value="F:DNA binding"/>
    <property type="evidence" value="ECO:0007669"/>
    <property type="project" value="UniProtKB-UniRule"/>
</dbReference>
<feature type="domain" description="Homeobox" evidence="7">
    <location>
        <begin position="22"/>
        <end position="85"/>
    </location>
</feature>
<reference evidence="9" key="1">
    <citation type="journal article" date="2021" name="Nat. Commun.">
        <title>Genetic determinants of endophytism in the Arabidopsis root mycobiome.</title>
        <authorList>
            <person name="Mesny F."/>
            <person name="Miyauchi S."/>
            <person name="Thiergart T."/>
            <person name="Pickel B."/>
            <person name="Atanasova L."/>
            <person name="Karlsson M."/>
            <person name="Huettel B."/>
            <person name="Barry K.W."/>
            <person name="Haridas S."/>
            <person name="Chen C."/>
            <person name="Bauer D."/>
            <person name="Andreopoulos W."/>
            <person name="Pangilinan J."/>
            <person name="LaButti K."/>
            <person name="Riley R."/>
            <person name="Lipzen A."/>
            <person name="Clum A."/>
            <person name="Drula E."/>
            <person name="Henrissat B."/>
            <person name="Kohler A."/>
            <person name="Grigoriev I.V."/>
            <person name="Martin F.M."/>
            <person name="Hacquard S."/>
        </authorList>
    </citation>
    <scope>NUCLEOTIDE SEQUENCE</scope>
    <source>
        <strain evidence="9">MPI-SDFR-AT-0117</strain>
    </source>
</reference>
<dbReference type="InterPro" id="IPR013087">
    <property type="entry name" value="Znf_C2H2_type"/>
</dbReference>
<feature type="compositionally biased region" description="Basic residues" evidence="6">
    <location>
        <begin position="205"/>
        <end position="216"/>
    </location>
</feature>
<dbReference type="GO" id="GO:0005634">
    <property type="term" value="C:nucleus"/>
    <property type="evidence" value="ECO:0007669"/>
    <property type="project" value="UniProtKB-SubCell"/>
</dbReference>
<keyword evidence="4" id="KW-0863">Zinc-finger</keyword>
<dbReference type="PROSITE" id="PS50157">
    <property type="entry name" value="ZINC_FINGER_C2H2_2"/>
    <property type="match status" value="1"/>
</dbReference>
<evidence type="ECO:0000313" key="9">
    <source>
        <dbReference type="EMBL" id="KAH6675365.1"/>
    </source>
</evidence>
<evidence type="ECO:0000256" key="4">
    <source>
        <dbReference type="PROSITE-ProRule" id="PRU00042"/>
    </source>
</evidence>
<name>A0A9P8V5C7_9PEZI</name>
<evidence type="ECO:0000313" key="10">
    <source>
        <dbReference type="Proteomes" id="UP000770015"/>
    </source>
</evidence>
<dbReference type="PROSITE" id="PS00028">
    <property type="entry name" value="ZINC_FINGER_C2H2_1"/>
    <property type="match status" value="1"/>
</dbReference>
<dbReference type="InterPro" id="IPR008422">
    <property type="entry name" value="KN_HD"/>
</dbReference>
<evidence type="ECO:0000256" key="3">
    <source>
        <dbReference type="ARBA" id="ARBA00023242"/>
    </source>
</evidence>
<dbReference type="Pfam" id="PF05920">
    <property type="entry name" value="Homeobox_KN"/>
    <property type="match status" value="1"/>
</dbReference>
<sequence length="760" mass="85163">MAAHPLDQELPIAPDDTVQEQSQPPKTGARFSLGPLRILKSWFSRHQDHPYPGTRDLEELQAMTGLSRQQITTWLSNARRRTKSRIPTRPTSPGVPSLSSSSRPLDIPGQSSHSSSLDQMDPMERWKHSPPEHEPASTAAILSAVSGSSGFHRPPTPTTQSSLYEDSSVSVSSAGTSLSNHSSAASAYSHLSDSSRRRSDPLNLPHRRPRKRRSRNHSAAAMKRAGVAASRSTLSQAPRRYQCTFCTETFTTKHNWQRHEKSLHLSLERWECSPDGPYVVDALGQRSCAFCAHISPDQEHMRSHNHDACEDRPLGERSFNRKDHLFQHLNLVHHVKFDEATMSHWRHDTGDFSSRCGFCDEHLSSWGERADHVAAHFKAGQTMAEWVGDWGLEPSVLERVENAIPPYLIEYERNTPWPFTAVQQAQHSPISAFELIKLELDYFSVNFFDLNLALPSPADLQYESCCVIFGADMLAAADNVPVPAPSWFRDVLMSSRDIARRARLTPMKTAVKYRITELSIIGKSNMFEGCMLEERLQSFVALSLKLGSRLEDRDLQHEACHIVEQTNTQSSHPSDPFVQFLTGLISSSTLWLAPFRRRAGLPDIRPTVDPESSTQDLVVGELPPDDLFSSFISDGANMGAALPLIDNDIDLGIALDLDLDLGGPVAPVPDGGFRPVKSGNMLSSLFDTTDRFHRQFTKELARFITSTISPRNPQCRVPTDEELQHQARWIMFESDDPWNQTPADNATWLRQFKSDHGLHS</sequence>
<dbReference type="GO" id="GO:0008270">
    <property type="term" value="F:zinc ion binding"/>
    <property type="evidence" value="ECO:0007669"/>
    <property type="project" value="UniProtKB-KW"/>
</dbReference>
<organism evidence="9 10">
    <name type="scientific">Plectosphaerella plurivora</name>
    <dbReference type="NCBI Taxonomy" id="936078"/>
    <lineage>
        <taxon>Eukaryota</taxon>
        <taxon>Fungi</taxon>
        <taxon>Dikarya</taxon>
        <taxon>Ascomycota</taxon>
        <taxon>Pezizomycotina</taxon>
        <taxon>Sordariomycetes</taxon>
        <taxon>Hypocreomycetidae</taxon>
        <taxon>Glomerellales</taxon>
        <taxon>Plectosphaerellaceae</taxon>
        <taxon>Plectosphaerella</taxon>
    </lineage>
</organism>
<dbReference type="PROSITE" id="PS50071">
    <property type="entry name" value="HOMEOBOX_2"/>
    <property type="match status" value="1"/>
</dbReference>
<dbReference type="GO" id="GO:0006355">
    <property type="term" value="P:regulation of DNA-templated transcription"/>
    <property type="evidence" value="ECO:0007669"/>
    <property type="project" value="InterPro"/>
</dbReference>
<keyword evidence="10" id="KW-1185">Reference proteome</keyword>
<proteinExistence type="predicted"/>
<feature type="domain" description="C2H2-type" evidence="8">
    <location>
        <begin position="241"/>
        <end position="269"/>
    </location>
</feature>
<keyword evidence="4" id="KW-0479">Metal-binding</keyword>
<dbReference type="CDD" id="cd00086">
    <property type="entry name" value="homeodomain"/>
    <property type="match status" value="1"/>
</dbReference>
<evidence type="ECO:0000259" key="7">
    <source>
        <dbReference type="PROSITE" id="PS50071"/>
    </source>
</evidence>
<feature type="compositionally biased region" description="Low complexity" evidence="6">
    <location>
        <begin position="91"/>
        <end position="104"/>
    </location>
</feature>
<dbReference type="InterPro" id="IPR050224">
    <property type="entry name" value="TALE_homeobox"/>
</dbReference>
<dbReference type="InterPro" id="IPR001356">
    <property type="entry name" value="HD"/>
</dbReference>
<dbReference type="SMART" id="SM00389">
    <property type="entry name" value="HOX"/>
    <property type="match status" value="1"/>
</dbReference>
<comment type="subcellular location">
    <subcellularLocation>
        <location evidence="5">Nucleus</location>
    </subcellularLocation>
</comment>
<feature type="DNA-binding region" description="Homeobox" evidence="5">
    <location>
        <begin position="24"/>
        <end position="86"/>
    </location>
</feature>
<dbReference type="AlphaFoldDB" id="A0A9P8V5C7"/>
<feature type="compositionally biased region" description="Polar residues" evidence="6">
    <location>
        <begin position="109"/>
        <end position="118"/>
    </location>
</feature>
<dbReference type="EMBL" id="JAGSXJ010000025">
    <property type="protein sequence ID" value="KAH6675365.1"/>
    <property type="molecule type" value="Genomic_DNA"/>
</dbReference>
<protein>
    <submittedName>
        <fullName evidence="9">Uncharacterized protein</fullName>
    </submittedName>
</protein>
<dbReference type="InterPro" id="IPR009057">
    <property type="entry name" value="Homeodomain-like_sf"/>
</dbReference>
<evidence type="ECO:0000259" key="8">
    <source>
        <dbReference type="PROSITE" id="PS50157"/>
    </source>
</evidence>
<keyword evidence="2 5" id="KW-0371">Homeobox</keyword>
<keyword evidence="3 5" id="KW-0539">Nucleus</keyword>
<dbReference type="Gene3D" id="1.10.10.60">
    <property type="entry name" value="Homeodomain-like"/>
    <property type="match status" value="1"/>
</dbReference>
<evidence type="ECO:0000256" key="2">
    <source>
        <dbReference type="ARBA" id="ARBA00023155"/>
    </source>
</evidence>
<dbReference type="PANTHER" id="PTHR11850">
    <property type="entry name" value="HOMEOBOX PROTEIN TRANSCRIPTION FACTORS"/>
    <property type="match status" value="1"/>
</dbReference>
<keyword evidence="1 5" id="KW-0238">DNA-binding</keyword>
<evidence type="ECO:0000256" key="1">
    <source>
        <dbReference type="ARBA" id="ARBA00023125"/>
    </source>
</evidence>
<evidence type="ECO:0000256" key="6">
    <source>
        <dbReference type="SAM" id="MobiDB-lite"/>
    </source>
</evidence>
<accession>A0A9P8V5C7</accession>